<dbReference type="OrthoDB" id="9802489at2"/>
<dbReference type="PANTHER" id="PTHR43698">
    <property type="entry name" value="RIBD C-TERMINAL DOMAIN CONTAINING PROTEIN"/>
    <property type="match status" value="1"/>
</dbReference>
<dbReference type="KEGG" id="ace:Acel_0625"/>
<organism evidence="2 3">
    <name type="scientific">Acidothermus cellulolyticus (strain ATCC 43068 / DSM 8971 / 11B)</name>
    <dbReference type="NCBI Taxonomy" id="351607"/>
    <lineage>
        <taxon>Bacteria</taxon>
        <taxon>Bacillati</taxon>
        <taxon>Actinomycetota</taxon>
        <taxon>Actinomycetes</taxon>
        <taxon>Acidothermales</taxon>
        <taxon>Acidothermaceae</taxon>
        <taxon>Acidothermus</taxon>
    </lineage>
</organism>
<evidence type="ECO:0000259" key="1">
    <source>
        <dbReference type="Pfam" id="PF07883"/>
    </source>
</evidence>
<dbReference type="InterPro" id="IPR013096">
    <property type="entry name" value="Cupin_2"/>
</dbReference>
<dbReference type="HOGENOM" id="CLU_072993_1_4_11"/>
<dbReference type="InterPro" id="IPR014710">
    <property type="entry name" value="RmlC-like_jellyroll"/>
</dbReference>
<dbReference type="InterPro" id="IPR011051">
    <property type="entry name" value="RmlC_Cupin_sf"/>
</dbReference>
<dbReference type="EMBL" id="CP000481">
    <property type="protein sequence ID" value="ABK52398.1"/>
    <property type="molecule type" value="Genomic_DNA"/>
</dbReference>
<reference evidence="2 3" key="1">
    <citation type="journal article" date="2009" name="Genome Res.">
        <title>Complete genome of the cellulolytic thermophile Acidothermus cellulolyticus 11B provides insights into its ecophysiological and evolutionary adaptations.</title>
        <authorList>
            <person name="Barabote R.D."/>
            <person name="Xie G."/>
            <person name="Leu D.H."/>
            <person name="Normand P."/>
            <person name="Necsulea A."/>
            <person name="Daubin V."/>
            <person name="Medigue C."/>
            <person name="Adney W.S."/>
            <person name="Xu X.C."/>
            <person name="Lapidus A."/>
            <person name="Parales R.E."/>
            <person name="Detter C."/>
            <person name="Pujic P."/>
            <person name="Bruce D."/>
            <person name="Lavire C."/>
            <person name="Challacombe J.F."/>
            <person name="Brettin T.S."/>
            <person name="Berry A.M."/>
        </authorList>
    </citation>
    <scope>NUCLEOTIDE SEQUENCE [LARGE SCALE GENOMIC DNA]</scope>
    <source>
        <strain evidence="3">ATCC 43068 / DSM 8971 / 11B</strain>
    </source>
</reference>
<dbReference type="InterPro" id="IPR047263">
    <property type="entry name" value="HNL-like_cupin"/>
</dbReference>
<dbReference type="AlphaFoldDB" id="A0LSI8"/>
<keyword evidence="3" id="KW-1185">Reference proteome</keyword>
<name>A0LSI8_ACIC1</name>
<evidence type="ECO:0000313" key="3">
    <source>
        <dbReference type="Proteomes" id="UP000008221"/>
    </source>
</evidence>
<dbReference type="Gene3D" id="2.60.120.10">
    <property type="entry name" value="Jelly Rolls"/>
    <property type="match status" value="1"/>
</dbReference>
<dbReference type="Proteomes" id="UP000008221">
    <property type="component" value="Chromosome"/>
</dbReference>
<dbReference type="SUPFAM" id="SSF51182">
    <property type="entry name" value="RmlC-like cupins"/>
    <property type="match status" value="1"/>
</dbReference>
<accession>A0LSI8</accession>
<sequence>MTGPAHPPTSKGPAETFTGDVYVDTIARGEGPSRLRVSVVRFTPSARTAWHRHPVGQTLYVLEGKGWVQTRGEAVTEMRAGDVVYTPPDHWHWHGATPENFMSHLSITEVPGDGRAEVEWADHVTDEEYLAPRRS</sequence>
<protein>
    <submittedName>
        <fullName evidence="2">Cupin 2, conserved barrel domain protein</fullName>
    </submittedName>
</protein>
<proteinExistence type="predicted"/>
<dbReference type="InParanoid" id="A0LSI8"/>
<feature type="domain" description="Cupin type-2" evidence="1">
    <location>
        <begin position="39"/>
        <end position="97"/>
    </location>
</feature>
<dbReference type="eggNOG" id="COG1917">
    <property type="taxonomic scope" value="Bacteria"/>
</dbReference>
<dbReference type="PANTHER" id="PTHR43698:SF1">
    <property type="entry name" value="BLL4564 PROTEIN"/>
    <property type="match status" value="1"/>
</dbReference>
<dbReference type="CDD" id="cd02233">
    <property type="entry name" value="cupin_HNL-like"/>
    <property type="match status" value="1"/>
</dbReference>
<dbReference type="Pfam" id="PF07883">
    <property type="entry name" value="Cupin_2"/>
    <property type="match status" value="1"/>
</dbReference>
<dbReference type="RefSeq" id="WP_011719461.1">
    <property type="nucleotide sequence ID" value="NC_008578.1"/>
</dbReference>
<evidence type="ECO:0000313" key="2">
    <source>
        <dbReference type="EMBL" id="ABK52398.1"/>
    </source>
</evidence>
<gene>
    <name evidence="2" type="ordered locus">Acel_0625</name>
</gene>